<dbReference type="AlphaFoldDB" id="A0A8J3E1Y2"/>
<dbReference type="InterPro" id="IPR000600">
    <property type="entry name" value="ROK"/>
</dbReference>
<accession>A0A8J3E1Y2</accession>
<dbReference type="Pfam" id="PF00480">
    <property type="entry name" value="ROK"/>
    <property type="match status" value="1"/>
</dbReference>
<dbReference type="InterPro" id="IPR043129">
    <property type="entry name" value="ATPase_NBD"/>
</dbReference>
<reference evidence="2" key="1">
    <citation type="journal article" date="2014" name="Int. J. Syst. Evol. Microbiol.">
        <title>Complete genome sequence of Corynebacterium casei LMG S-19264T (=DSM 44701T), isolated from a smear-ripened cheese.</title>
        <authorList>
            <consortium name="US DOE Joint Genome Institute (JGI-PGF)"/>
            <person name="Walter F."/>
            <person name="Albersmeier A."/>
            <person name="Kalinowski J."/>
            <person name="Ruckert C."/>
        </authorList>
    </citation>
    <scope>NUCLEOTIDE SEQUENCE</scope>
    <source>
        <strain evidence="2">CGMCC 1.15725</strain>
    </source>
</reference>
<dbReference type="InterPro" id="IPR036390">
    <property type="entry name" value="WH_DNA-bd_sf"/>
</dbReference>
<dbReference type="InterPro" id="IPR036388">
    <property type="entry name" value="WH-like_DNA-bd_sf"/>
</dbReference>
<dbReference type="RefSeq" id="WP_189042830.1">
    <property type="nucleotide sequence ID" value="NZ_BMJQ01000002.1"/>
</dbReference>
<dbReference type="PANTHER" id="PTHR18964:SF149">
    <property type="entry name" value="BIFUNCTIONAL UDP-N-ACETYLGLUCOSAMINE 2-EPIMERASE_N-ACETYLMANNOSAMINE KINASE"/>
    <property type="match status" value="1"/>
</dbReference>
<reference evidence="2" key="2">
    <citation type="submission" date="2020-09" db="EMBL/GenBank/DDBJ databases">
        <authorList>
            <person name="Sun Q."/>
            <person name="Zhou Y."/>
        </authorList>
    </citation>
    <scope>NUCLEOTIDE SEQUENCE</scope>
    <source>
        <strain evidence="2">CGMCC 1.15725</strain>
    </source>
</reference>
<comment type="caution">
    <text evidence="2">The sequence shown here is derived from an EMBL/GenBank/DDBJ whole genome shotgun (WGS) entry which is preliminary data.</text>
</comment>
<organism evidence="2 3">
    <name type="scientific">Aliidongia dinghuensis</name>
    <dbReference type="NCBI Taxonomy" id="1867774"/>
    <lineage>
        <taxon>Bacteria</taxon>
        <taxon>Pseudomonadati</taxon>
        <taxon>Pseudomonadota</taxon>
        <taxon>Alphaproteobacteria</taxon>
        <taxon>Rhodospirillales</taxon>
        <taxon>Dongiaceae</taxon>
        <taxon>Aliidongia</taxon>
    </lineage>
</organism>
<dbReference type="EMBL" id="BMJQ01000002">
    <property type="protein sequence ID" value="GGF05194.1"/>
    <property type="molecule type" value="Genomic_DNA"/>
</dbReference>
<dbReference type="PANTHER" id="PTHR18964">
    <property type="entry name" value="ROK (REPRESSOR, ORF, KINASE) FAMILY"/>
    <property type="match status" value="1"/>
</dbReference>
<dbReference type="SUPFAM" id="SSF53067">
    <property type="entry name" value="Actin-like ATPase domain"/>
    <property type="match status" value="1"/>
</dbReference>
<keyword evidence="3" id="KW-1185">Reference proteome</keyword>
<dbReference type="Gene3D" id="3.30.420.40">
    <property type="match status" value="2"/>
</dbReference>
<gene>
    <name evidence="2" type="ORF">GCM10011611_08360</name>
</gene>
<dbReference type="Gene3D" id="1.10.10.10">
    <property type="entry name" value="Winged helix-like DNA-binding domain superfamily/Winged helix DNA-binding domain"/>
    <property type="match status" value="1"/>
</dbReference>
<evidence type="ECO:0000256" key="1">
    <source>
        <dbReference type="ARBA" id="ARBA00006479"/>
    </source>
</evidence>
<protein>
    <submittedName>
        <fullName evidence="2">Transcriptional regulator</fullName>
    </submittedName>
</protein>
<evidence type="ECO:0000313" key="2">
    <source>
        <dbReference type="EMBL" id="GGF05194.1"/>
    </source>
</evidence>
<comment type="similarity">
    <text evidence="1">Belongs to the ROK (NagC/XylR) family.</text>
</comment>
<sequence length="419" mass="44559">MPAGRAGQGTNSVQIRQYNQRLVLQRLRRLGQASKADLARAAGLTNSAVGQIVAELEEFGLIEAVGKRHEGQRGQPATLLKINPSGAFGIGVRIDRSRIETVLADLGGRIIAQHTHDLDLPPPDRTLEIVRQDVESLLVLCSPETRRRVTGIGLARPFNLGSWLRLLDLSNVESLRAWDETDFAAALARETSLTVFDENDGTAAAIAELFYGVGHAADDFLYLFIGPCIGGGLALDGDCRRGETDNAGDVAVMPVAPSGLVSAPALAGPTEILLTRASINALIRHLRHHGHGVAGLGDLPGLMARHRDLALEWVEDCARALVGPILAMQALLDVPLVVLDSDLDRAWIDFLIERTDVHLAAAVAESRRPPRLAAGSFGAYAGALGAASLPLFVHFGPRAGLLTGDVSAPLGVREHAFPV</sequence>
<evidence type="ECO:0000313" key="3">
    <source>
        <dbReference type="Proteomes" id="UP000646365"/>
    </source>
</evidence>
<proteinExistence type="inferred from homology"/>
<dbReference type="Proteomes" id="UP000646365">
    <property type="component" value="Unassembled WGS sequence"/>
</dbReference>
<dbReference type="SUPFAM" id="SSF46785">
    <property type="entry name" value="Winged helix' DNA-binding domain"/>
    <property type="match status" value="1"/>
</dbReference>
<name>A0A8J3E1Y2_9PROT</name>